<feature type="transmembrane region" description="Helical" evidence="3">
    <location>
        <begin position="12"/>
        <end position="31"/>
    </location>
</feature>
<keyword evidence="2 3" id="KW-1133">Transmembrane helix</keyword>
<comment type="caution">
    <text evidence="4">The sequence shown here is derived from an EMBL/GenBank/DDBJ whole genome shotgun (WGS) entry which is preliminary data.</text>
</comment>
<sequence>MKLGKLIWYLQRYSAIYFLLFLGYMGLIGFTERFSFQFITQSLTFKLSLSIFIILACLHAFAGLWTIGTDYLTKRTLGFVSPFLSSYADFFRKSFEFFFISLGISLVIFYLFIIWS</sequence>
<evidence type="ECO:0000256" key="3">
    <source>
        <dbReference type="SAM" id="Phobius"/>
    </source>
</evidence>
<organism evidence="4 5">
    <name type="scientific">SAR86 cluster bacterium</name>
    <dbReference type="NCBI Taxonomy" id="2030880"/>
    <lineage>
        <taxon>Bacteria</taxon>
        <taxon>Pseudomonadati</taxon>
        <taxon>Pseudomonadota</taxon>
        <taxon>Gammaproteobacteria</taxon>
        <taxon>SAR86 cluster</taxon>
    </lineage>
</organism>
<dbReference type="SUPFAM" id="SSF81343">
    <property type="entry name" value="Fumarate reductase respiratory complex transmembrane subunits"/>
    <property type="match status" value="1"/>
</dbReference>
<dbReference type="EMBL" id="SHBN01000029">
    <property type="protein sequence ID" value="RZO11797.1"/>
    <property type="molecule type" value="Genomic_DNA"/>
</dbReference>
<dbReference type="AlphaFoldDB" id="A0A520LS16"/>
<dbReference type="Proteomes" id="UP000319023">
    <property type="component" value="Unassembled WGS sequence"/>
</dbReference>
<accession>A0A520LS16</accession>
<reference evidence="4 5" key="1">
    <citation type="submission" date="2019-02" db="EMBL/GenBank/DDBJ databases">
        <title>Prokaryotic population dynamics and viral predation in marine succession experiment using metagenomics: the confinement effect.</title>
        <authorList>
            <person name="Haro-Moreno J.M."/>
            <person name="Rodriguez-Valera F."/>
            <person name="Lopez-Perez M."/>
        </authorList>
    </citation>
    <scope>NUCLEOTIDE SEQUENCE [LARGE SCALE GENOMIC DNA]</scope>
    <source>
        <strain evidence="4">MED-G168</strain>
    </source>
</reference>
<dbReference type="InterPro" id="IPR034804">
    <property type="entry name" value="SQR/QFR_C/D"/>
</dbReference>
<evidence type="ECO:0008006" key="6">
    <source>
        <dbReference type="Google" id="ProtNLM"/>
    </source>
</evidence>
<evidence type="ECO:0000256" key="2">
    <source>
        <dbReference type="ARBA" id="ARBA00022989"/>
    </source>
</evidence>
<feature type="transmembrane region" description="Helical" evidence="3">
    <location>
        <begin position="43"/>
        <end position="67"/>
    </location>
</feature>
<name>A0A520LS16_9GAMM</name>
<proteinExistence type="predicted"/>
<dbReference type="GO" id="GO:0016020">
    <property type="term" value="C:membrane"/>
    <property type="evidence" value="ECO:0007669"/>
    <property type="project" value="InterPro"/>
</dbReference>
<evidence type="ECO:0000256" key="1">
    <source>
        <dbReference type="ARBA" id="ARBA00022692"/>
    </source>
</evidence>
<keyword evidence="1 3" id="KW-0812">Transmembrane</keyword>
<keyword evidence="3" id="KW-0472">Membrane</keyword>
<dbReference type="Gene3D" id="1.20.1300.10">
    <property type="entry name" value="Fumarate reductase/succinate dehydrogenase, transmembrane subunit"/>
    <property type="match status" value="1"/>
</dbReference>
<gene>
    <name evidence="4" type="ORF">EVB01_01925</name>
</gene>
<evidence type="ECO:0000313" key="4">
    <source>
        <dbReference type="EMBL" id="RZO11797.1"/>
    </source>
</evidence>
<protein>
    <recommendedName>
        <fullName evidence="6">Succinate dehydrogenase, hydrophobic membrane anchor protein</fullName>
    </recommendedName>
</protein>
<evidence type="ECO:0000313" key="5">
    <source>
        <dbReference type="Proteomes" id="UP000319023"/>
    </source>
</evidence>
<feature type="transmembrane region" description="Helical" evidence="3">
    <location>
        <begin position="97"/>
        <end position="115"/>
    </location>
</feature>